<keyword evidence="2" id="KW-0732">Signal</keyword>
<evidence type="ECO:0000256" key="2">
    <source>
        <dbReference type="SAM" id="SignalP"/>
    </source>
</evidence>
<feature type="chain" id="PRO_5047078796" evidence="2">
    <location>
        <begin position="25"/>
        <end position="724"/>
    </location>
</feature>
<dbReference type="RefSeq" id="WP_341837947.1">
    <property type="nucleotide sequence ID" value="NZ_CP149822.1"/>
</dbReference>
<gene>
    <name evidence="3" type="ORF">WJU16_08790</name>
</gene>
<evidence type="ECO:0000313" key="4">
    <source>
        <dbReference type="Proteomes" id="UP001485459"/>
    </source>
</evidence>
<evidence type="ECO:0000313" key="3">
    <source>
        <dbReference type="EMBL" id="WZN43128.1"/>
    </source>
</evidence>
<proteinExistence type="predicted"/>
<dbReference type="InterPro" id="IPR008928">
    <property type="entry name" value="6-hairpin_glycosidase_sf"/>
</dbReference>
<dbReference type="InterPro" id="IPR010905">
    <property type="entry name" value="Glyco_hydro_88"/>
</dbReference>
<evidence type="ECO:0000256" key="1">
    <source>
        <dbReference type="ARBA" id="ARBA00022801"/>
    </source>
</evidence>
<keyword evidence="4" id="KW-1185">Reference proteome</keyword>
<sequence length="724" mass="81315">MRNTWKKWCLAGAIGAGLASPASAQEKLSADSIFSYMKKVNNWQFKNLERKGWTWQKWDWTNGALYAGAFAHAEIANDPANFERLVRISADNDWNTGPRRLFADDYCVGQLYAQLYRIYDEEPMIRRWRALADSIGSLPHNEPLDWKNHVHLREWAWCDALFMGPPALAYLSTATGDPSYLETAVKLWWKTSDFLYNKEERLYYRDARYFDKKESNGASVFWSRGNGWVMGGLVRMLVNMPANHPSRPAFEKQFKDMATRLAGLQHADGTWHAALLDMDSYPSKETSGTGFFLYAMAWGVNNGLLPKKEFRTVLVKAWNALQGSVHPDGKLGFVQKIADSPGKTTFDDTEVYGVGAFLLAGSEILKMTLAEQKFPITVELYNPAGAVAHLSELDYATVAAKWKPLRRGPFKILNALTGKEIPYQLITEGGKQPLSILVDAPLAPGGRAILTFAEGVPAPVETKTYGRYIAERLDDFAWENDRVAFRMYGRALESEPKQNAYGVDFWNKRTEKMIINSWYKRPNYHKDEGEGLDQYSVGFTLGAGGIAPYTADSIWHSRNYSGHRMLDSGALRTTFELTYDPWTAAGKTVSVTKRVSIDAHSQLSRMEATYSAPLTAAVGIVKRKAPGTEYFREQDGVMGYWEPATAKDGTTGIGVVMVTPVKEMAMEKGHLLSIVPAATGSNKVVYYTGGAWDKAGRITNAGEWFHYLRQEAQKLRKPVQVRIY</sequence>
<organism evidence="3 4">
    <name type="scientific">Chitinophaga pollutisoli</name>
    <dbReference type="NCBI Taxonomy" id="3133966"/>
    <lineage>
        <taxon>Bacteria</taxon>
        <taxon>Pseudomonadati</taxon>
        <taxon>Bacteroidota</taxon>
        <taxon>Chitinophagia</taxon>
        <taxon>Chitinophagales</taxon>
        <taxon>Chitinophagaceae</taxon>
        <taxon>Chitinophaga</taxon>
    </lineage>
</organism>
<dbReference type="InterPro" id="IPR032342">
    <property type="entry name" value="DUF4861"/>
</dbReference>
<accession>A0ABZ2YUI0</accession>
<dbReference type="Proteomes" id="UP001485459">
    <property type="component" value="Chromosome"/>
</dbReference>
<dbReference type="GO" id="GO:0016787">
    <property type="term" value="F:hydrolase activity"/>
    <property type="evidence" value="ECO:0007669"/>
    <property type="project" value="UniProtKB-KW"/>
</dbReference>
<dbReference type="PANTHER" id="PTHR33886:SF8">
    <property type="entry name" value="UNSATURATED RHAMNOGALACTURONAN HYDROLASE (EUROFUNG)"/>
    <property type="match status" value="1"/>
</dbReference>
<dbReference type="Gene3D" id="1.50.10.10">
    <property type="match status" value="1"/>
</dbReference>
<keyword evidence="1 3" id="KW-0378">Hydrolase</keyword>
<name>A0ABZ2YUI0_9BACT</name>
<dbReference type="SUPFAM" id="SSF48208">
    <property type="entry name" value="Six-hairpin glycosidases"/>
    <property type="match status" value="1"/>
</dbReference>
<dbReference type="InterPro" id="IPR052043">
    <property type="entry name" value="PolySaccharide_Degr_Enz"/>
</dbReference>
<dbReference type="Pfam" id="PF07470">
    <property type="entry name" value="Glyco_hydro_88"/>
    <property type="match status" value="1"/>
</dbReference>
<reference evidence="4" key="1">
    <citation type="submission" date="2024-03" db="EMBL/GenBank/DDBJ databases">
        <title>Chitinophaga horti sp. nov., isolated from garden soil.</title>
        <authorList>
            <person name="Lee D.S."/>
            <person name="Han D.M."/>
            <person name="Baek J.H."/>
            <person name="Choi D.G."/>
            <person name="Jeon J.H."/>
            <person name="Jeon C.O."/>
        </authorList>
    </citation>
    <scope>NUCLEOTIDE SEQUENCE [LARGE SCALE GENOMIC DNA]</scope>
    <source>
        <strain evidence="4">GPA1</strain>
    </source>
</reference>
<dbReference type="Pfam" id="PF16153">
    <property type="entry name" value="DUF4861"/>
    <property type="match status" value="1"/>
</dbReference>
<dbReference type="InterPro" id="IPR012341">
    <property type="entry name" value="6hp_glycosidase-like_sf"/>
</dbReference>
<feature type="signal peptide" evidence="2">
    <location>
        <begin position="1"/>
        <end position="24"/>
    </location>
</feature>
<dbReference type="EMBL" id="CP149822">
    <property type="protein sequence ID" value="WZN43128.1"/>
    <property type="molecule type" value="Genomic_DNA"/>
</dbReference>
<protein>
    <submittedName>
        <fullName evidence="3">Glycoside hydrolase family 88 protein</fullName>
    </submittedName>
</protein>
<dbReference type="PANTHER" id="PTHR33886">
    <property type="entry name" value="UNSATURATED RHAMNOGALACTURONAN HYDROLASE (EUROFUNG)"/>
    <property type="match status" value="1"/>
</dbReference>